<comment type="similarity">
    <text evidence="5 6">Belongs to the XseA family.</text>
</comment>
<dbReference type="Pfam" id="PF13742">
    <property type="entry name" value="tRNA_anti_2"/>
    <property type="match status" value="1"/>
</dbReference>
<dbReference type="EMBL" id="PFMS01000063">
    <property type="protein sequence ID" value="PIZ16008.1"/>
    <property type="molecule type" value="Genomic_DNA"/>
</dbReference>
<keyword evidence="2 5" id="KW-0540">Nuclease</keyword>
<evidence type="ECO:0000256" key="3">
    <source>
        <dbReference type="ARBA" id="ARBA00022801"/>
    </source>
</evidence>
<keyword evidence="1 5" id="KW-0963">Cytoplasm</keyword>
<gene>
    <name evidence="5 9" type="primary">xseA</name>
    <name evidence="9" type="ORF">COY51_03725</name>
</gene>
<name>A0A2H9PCU8_9BACT</name>
<dbReference type="GO" id="GO:0005737">
    <property type="term" value="C:cytoplasm"/>
    <property type="evidence" value="ECO:0007669"/>
    <property type="project" value="UniProtKB-SubCell"/>
</dbReference>
<proteinExistence type="inferred from homology"/>
<dbReference type="CDD" id="cd04489">
    <property type="entry name" value="ExoVII_LU_OBF"/>
    <property type="match status" value="1"/>
</dbReference>
<dbReference type="Proteomes" id="UP000234145">
    <property type="component" value="Unassembled WGS sequence"/>
</dbReference>
<comment type="subcellular location">
    <subcellularLocation>
        <location evidence="5 6">Cytoplasm</location>
    </subcellularLocation>
</comment>
<keyword evidence="4 5" id="KW-0269">Exonuclease</keyword>
<protein>
    <recommendedName>
        <fullName evidence="5">Exodeoxyribonuclease 7 large subunit</fullName>
        <ecNumber evidence="5">3.1.11.6</ecNumber>
    </recommendedName>
    <alternativeName>
        <fullName evidence="5">Exodeoxyribonuclease VII large subunit</fullName>
        <shortName evidence="5">Exonuclease VII large subunit</shortName>
    </alternativeName>
</protein>
<dbReference type="InterPro" id="IPR003753">
    <property type="entry name" value="Exonuc_VII_L"/>
</dbReference>
<evidence type="ECO:0000259" key="7">
    <source>
        <dbReference type="Pfam" id="PF02601"/>
    </source>
</evidence>
<keyword evidence="3 5" id="KW-0378">Hydrolase</keyword>
<organism evidence="9 10">
    <name type="scientific">Candidatus Desantisbacteria bacterium CG_4_10_14_0_8_um_filter_39_17</name>
    <dbReference type="NCBI Taxonomy" id="1974542"/>
    <lineage>
        <taxon>Bacteria</taxon>
        <taxon>Candidatus Desantisiibacteriota</taxon>
    </lineage>
</organism>
<evidence type="ECO:0000256" key="4">
    <source>
        <dbReference type="ARBA" id="ARBA00022839"/>
    </source>
</evidence>
<feature type="domain" description="Exonuclease VII large subunit C-terminal" evidence="7">
    <location>
        <begin position="121"/>
        <end position="326"/>
    </location>
</feature>
<feature type="domain" description="OB-fold nucleic acid binding" evidence="8">
    <location>
        <begin position="6"/>
        <end position="98"/>
    </location>
</feature>
<dbReference type="EC" id="3.1.11.6" evidence="5"/>
<dbReference type="GO" id="GO:0009318">
    <property type="term" value="C:exodeoxyribonuclease VII complex"/>
    <property type="evidence" value="ECO:0007669"/>
    <property type="project" value="UniProtKB-UniRule"/>
</dbReference>
<dbReference type="HAMAP" id="MF_00378">
    <property type="entry name" value="Exonuc_7_L"/>
    <property type="match status" value="1"/>
</dbReference>
<evidence type="ECO:0000256" key="6">
    <source>
        <dbReference type="RuleBase" id="RU004355"/>
    </source>
</evidence>
<evidence type="ECO:0000256" key="2">
    <source>
        <dbReference type="ARBA" id="ARBA00022722"/>
    </source>
</evidence>
<comment type="subunit">
    <text evidence="5">Heterooligomer composed of large and small subunits.</text>
</comment>
<sequence length="399" mass="45060">MEKHIYTVTELTTQIRNIVEGNFSDVLVEGEISNFKSYPSGHMYFDLKDENAVLPAVMFNAKNRLRFEPENGMKVIANGRASIYPKSGKYQLIVESIEPAGKGALYLAFEQLKDNLKKEGLFDAEHKKPIPPFPEKIGIVTSIKGAAIRDILRTITERFPVPLIIINSVQVQGETAAREIACAINEFNELDEEIRPDVLIVGRGGGSIEDLWAFNEEVVARAIYDSRIPIISAVGHETDFTISDFVADVRALTPTDAGKRVVAKSKRELFDDLEKGWMIRLESAMEHALENRMSQLNGFLSLLRTLHPKSRIEFYQQQLDSLTSGLQDFFTHYISLKNEEVKNLCGKLLVLNPEAILERGYSVTFLLPEHEIIRDAEKVKKDDELEIKVKKGIIQARVN</sequence>
<dbReference type="Pfam" id="PF02601">
    <property type="entry name" value="Exonuc_VII_L"/>
    <property type="match status" value="1"/>
</dbReference>
<evidence type="ECO:0000256" key="5">
    <source>
        <dbReference type="HAMAP-Rule" id="MF_00378"/>
    </source>
</evidence>
<dbReference type="AlphaFoldDB" id="A0A2H9PCU8"/>
<evidence type="ECO:0000313" key="10">
    <source>
        <dbReference type="Proteomes" id="UP000234145"/>
    </source>
</evidence>
<dbReference type="InterPro" id="IPR025824">
    <property type="entry name" value="OB-fold_nuc-bd_dom"/>
</dbReference>
<dbReference type="InterPro" id="IPR020579">
    <property type="entry name" value="Exonuc_VII_lsu_C"/>
</dbReference>
<dbReference type="NCBIfam" id="TIGR00237">
    <property type="entry name" value="xseA"/>
    <property type="match status" value="1"/>
</dbReference>
<dbReference type="GO" id="GO:0008855">
    <property type="term" value="F:exodeoxyribonuclease VII activity"/>
    <property type="evidence" value="ECO:0007669"/>
    <property type="project" value="UniProtKB-UniRule"/>
</dbReference>
<dbReference type="GO" id="GO:0006308">
    <property type="term" value="P:DNA catabolic process"/>
    <property type="evidence" value="ECO:0007669"/>
    <property type="project" value="UniProtKB-UniRule"/>
</dbReference>
<comment type="catalytic activity">
    <reaction evidence="5 6">
        <text>Exonucleolytic cleavage in either 5'- to 3'- or 3'- to 5'-direction to yield nucleoside 5'-phosphates.</text>
        <dbReference type="EC" id="3.1.11.6"/>
    </reaction>
</comment>
<reference evidence="10" key="1">
    <citation type="submission" date="2017-09" db="EMBL/GenBank/DDBJ databases">
        <title>Depth-based differentiation of microbial function through sediment-hosted aquifers and enrichment of novel symbionts in the deep terrestrial subsurface.</title>
        <authorList>
            <person name="Probst A.J."/>
            <person name="Ladd B."/>
            <person name="Jarett J.K."/>
            <person name="Geller-Mcgrath D.E."/>
            <person name="Sieber C.M.K."/>
            <person name="Emerson J.B."/>
            <person name="Anantharaman K."/>
            <person name="Thomas B.C."/>
            <person name="Malmstrom R."/>
            <person name="Stieglmeier M."/>
            <person name="Klingl A."/>
            <person name="Woyke T."/>
            <person name="Ryan C.M."/>
            <person name="Banfield J.F."/>
        </authorList>
    </citation>
    <scope>NUCLEOTIDE SEQUENCE [LARGE SCALE GENOMIC DNA]</scope>
</reference>
<evidence type="ECO:0000259" key="8">
    <source>
        <dbReference type="Pfam" id="PF13742"/>
    </source>
</evidence>
<dbReference type="PANTHER" id="PTHR30008">
    <property type="entry name" value="EXODEOXYRIBONUCLEASE 7 LARGE SUBUNIT"/>
    <property type="match status" value="1"/>
</dbReference>
<comment type="function">
    <text evidence="5">Bidirectionally degrades single-stranded DNA into large acid-insoluble oligonucleotides, which are then degraded further into small acid-soluble oligonucleotides.</text>
</comment>
<dbReference type="PANTHER" id="PTHR30008:SF0">
    <property type="entry name" value="EXODEOXYRIBONUCLEASE 7 LARGE SUBUNIT"/>
    <property type="match status" value="1"/>
</dbReference>
<accession>A0A2H9PCU8</accession>
<evidence type="ECO:0000256" key="1">
    <source>
        <dbReference type="ARBA" id="ARBA00022490"/>
    </source>
</evidence>
<evidence type="ECO:0000313" key="9">
    <source>
        <dbReference type="EMBL" id="PIZ16008.1"/>
    </source>
</evidence>
<comment type="caution">
    <text evidence="9">The sequence shown here is derived from an EMBL/GenBank/DDBJ whole genome shotgun (WGS) entry which is preliminary data.</text>
</comment>
<dbReference type="GO" id="GO:0003676">
    <property type="term" value="F:nucleic acid binding"/>
    <property type="evidence" value="ECO:0007669"/>
    <property type="project" value="InterPro"/>
</dbReference>